<dbReference type="RefSeq" id="WP_116172144.1">
    <property type="nucleotide sequence ID" value="NZ_CP144375.1"/>
</dbReference>
<dbReference type="Pfam" id="PF02861">
    <property type="entry name" value="Clp_N"/>
    <property type="match status" value="2"/>
</dbReference>
<comment type="caution">
    <text evidence="3">The sequence shown here is derived from an EMBL/GenBank/DDBJ whole genome shotgun (WGS) entry which is preliminary data.</text>
</comment>
<dbReference type="PANTHER" id="PTHR47016:SF5">
    <property type="entry name" value="CLP DOMAIN SUPERFAMILY PROTEIN"/>
    <property type="match status" value="1"/>
</dbReference>
<dbReference type="AlphaFoldDB" id="A0A3E0I932"/>
<proteinExistence type="predicted"/>
<dbReference type="PANTHER" id="PTHR47016">
    <property type="entry name" value="ATP-DEPENDENT CLP PROTEASE ATP-BINDING SUBUNIT CLPT1, CHLOROPLASTIC"/>
    <property type="match status" value="1"/>
</dbReference>
<dbReference type="PROSITE" id="PS51903">
    <property type="entry name" value="CLP_R"/>
    <property type="match status" value="1"/>
</dbReference>
<dbReference type="Proteomes" id="UP000256269">
    <property type="component" value="Unassembled WGS sequence"/>
</dbReference>
<keyword evidence="4" id="KW-1185">Reference proteome</keyword>
<dbReference type="InterPro" id="IPR004176">
    <property type="entry name" value="Clp_R_N"/>
</dbReference>
<dbReference type="InterPro" id="IPR044217">
    <property type="entry name" value="CLPT1/2"/>
</dbReference>
<evidence type="ECO:0000313" key="4">
    <source>
        <dbReference type="Proteomes" id="UP000256269"/>
    </source>
</evidence>
<keyword evidence="1" id="KW-0677">Repeat</keyword>
<evidence type="ECO:0000313" key="3">
    <source>
        <dbReference type="EMBL" id="REH55170.1"/>
    </source>
</evidence>
<name>A0A3E0I932_9PSEU</name>
<reference evidence="3 4" key="1">
    <citation type="submission" date="2018-08" db="EMBL/GenBank/DDBJ databases">
        <title>Genomic Encyclopedia of Archaeal and Bacterial Type Strains, Phase II (KMG-II): from individual species to whole genera.</title>
        <authorList>
            <person name="Goeker M."/>
        </authorList>
    </citation>
    <scope>NUCLEOTIDE SEQUENCE [LARGE SCALE GENOMIC DNA]</scope>
    <source>
        <strain evidence="3 4">DSM 45791</strain>
    </source>
</reference>
<dbReference type="InterPro" id="IPR036628">
    <property type="entry name" value="Clp_N_dom_sf"/>
</dbReference>
<dbReference type="SUPFAM" id="SSF81923">
    <property type="entry name" value="Double Clp-N motif"/>
    <property type="match status" value="1"/>
</dbReference>
<evidence type="ECO:0000259" key="2">
    <source>
        <dbReference type="PROSITE" id="PS51903"/>
    </source>
</evidence>
<dbReference type="Gene3D" id="1.10.1780.10">
    <property type="entry name" value="Clp, N-terminal domain"/>
    <property type="match status" value="2"/>
</dbReference>
<protein>
    <submittedName>
        <fullName evidence="3">ClpA/ClpB-like protein</fullName>
    </submittedName>
</protein>
<accession>A0A3E0I932</accession>
<sequence>MFEKFSKPARDVVVHARQEAQDQGHRHVGTEHLLLGLVWQPGGAHDALVAAGLTRARVAEAIAAGTMLGSVDAAALKTVGIDLDAVLSRITETFGSDALQRAMPGRRRGRVGVTPRVKKVLALALREAIHLGSNTIGTEHILLGILRDGDGRAARILSDAGISADELRRAVVDGLGKAA</sequence>
<feature type="domain" description="Clp R" evidence="2">
    <location>
        <begin position="2"/>
        <end position="177"/>
    </location>
</feature>
<gene>
    <name evidence="3" type="ORF">BCF44_101186</name>
</gene>
<organism evidence="3 4">
    <name type="scientific">Kutzneria buriramensis</name>
    <dbReference type="NCBI Taxonomy" id="1045776"/>
    <lineage>
        <taxon>Bacteria</taxon>
        <taxon>Bacillati</taxon>
        <taxon>Actinomycetota</taxon>
        <taxon>Actinomycetes</taxon>
        <taxon>Pseudonocardiales</taxon>
        <taxon>Pseudonocardiaceae</taxon>
        <taxon>Kutzneria</taxon>
    </lineage>
</organism>
<dbReference type="OrthoDB" id="3628183at2"/>
<evidence type="ECO:0000256" key="1">
    <source>
        <dbReference type="PROSITE-ProRule" id="PRU01251"/>
    </source>
</evidence>
<dbReference type="EMBL" id="QUNO01000001">
    <property type="protein sequence ID" value="REH55170.1"/>
    <property type="molecule type" value="Genomic_DNA"/>
</dbReference>